<evidence type="ECO:0000256" key="1">
    <source>
        <dbReference type="SAM" id="SignalP"/>
    </source>
</evidence>
<evidence type="ECO:0000313" key="3">
    <source>
        <dbReference type="Proteomes" id="UP000575068"/>
    </source>
</evidence>
<reference evidence="2 3" key="1">
    <citation type="submission" date="2020-08" db="EMBL/GenBank/DDBJ databases">
        <title>Genomic Encyclopedia of Type Strains, Phase IV (KMG-IV): sequencing the most valuable type-strain genomes for metagenomic binning, comparative biology and taxonomic classification.</title>
        <authorList>
            <person name="Goeker M."/>
        </authorList>
    </citation>
    <scope>NUCLEOTIDE SEQUENCE [LARGE SCALE GENOMIC DNA]</scope>
    <source>
        <strain evidence="2 3">DSM 7465</strain>
    </source>
</reference>
<feature type="signal peptide" evidence="1">
    <location>
        <begin position="1"/>
        <end position="26"/>
    </location>
</feature>
<keyword evidence="3" id="KW-1185">Reference proteome</keyword>
<dbReference type="RefSeq" id="WP_184475889.1">
    <property type="nucleotide sequence ID" value="NZ_JACHOV010000009.1"/>
</dbReference>
<feature type="chain" id="PRO_5032897585" description="Glycine-rich cell wall structural protein" evidence="1">
    <location>
        <begin position="27"/>
        <end position="536"/>
    </location>
</feature>
<dbReference type="AlphaFoldDB" id="A0A840HWS8"/>
<accession>A0A840HWS8</accession>
<gene>
    <name evidence="2" type="ORF">HNQ99_002433</name>
</gene>
<name>A0A840HWS8_9SPHN</name>
<dbReference type="SUPFAM" id="SSF56935">
    <property type="entry name" value="Porins"/>
    <property type="match status" value="1"/>
</dbReference>
<organism evidence="2 3">
    <name type="scientific">Rhizorhapis suberifaciens</name>
    <name type="common">corky root of lettuce</name>
    <dbReference type="NCBI Taxonomy" id="13656"/>
    <lineage>
        <taxon>Bacteria</taxon>
        <taxon>Pseudomonadati</taxon>
        <taxon>Pseudomonadota</taxon>
        <taxon>Alphaproteobacteria</taxon>
        <taxon>Sphingomonadales</taxon>
        <taxon>Sphingomonadaceae</taxon>
        <taxon>Rhizorhapis</taxon>
    </lineage>
</organism>
<protein>
    <recommendedName>
        <fullName evidence="4">Glycine-rich cell wall structural protein</fullName>
    </recommendedName>
</protein>
<proteinExistence type="predicted"/>
<keyword evidence="1" id="KW-0732">Signal</keyword>
<comment type="caution">
    <text evidence="2">The sequence shown here is derived from an EMBL/GenBank/DDBJ whole genome shotgun (WGS) entry which is preliminary data.</text>
</comment>
<sequence>MTFRWGQMATAGAALLLVGLASPAWAGKRTDVSPYIELDQVFITDLKGGSDDVLTYSSVAVGVDTSIQSRNAEGQLNLRYEHHFSWNNDLGDEDVVSGLARARVNLVGDVLSLEGGAIATRARTDGLGGANGTLVGDNVSQIYSAYAGPTLATHVGELSVNAAYRLGYSRVDSDTDVTTPAGVQTLGGYDDSVFHSAQVAVGMQPNGRPLGWSVSGGYDREDSDQLDQRYEGRHVRADVTVPVSGHVALVGGVGYEDIEISQRDVLLDAGGNPVVDSKGRFQTDKSSPRELTYDQDGLIWDAGVMWRPSRRTSLEVHVGRRYGSMTYTGALSYRPSERTSLQIAVYDGISSFGRQINDNLSSLPTSFTVASNPFSGDFAGCAFGTQGGGVCFNDVLQAISAANFRHRGVAAQLSSRSGRWDYGVAMGYSRRKFIAPDTGIFAGVNGTLDENYYLNLFAARRLDEKSGIDVQLYANYFDSAALGTIDVYNMGATAGYYRNFTDRLRGTAALGIDSVDADGFESTISALAQLGLRYDF</sequence>
<evidence type="ECO:0008006" key="4">
    <source>
        <dbReference type="Google" id="ProtNLM"/>
    </source>
</evidence>
<dbReference type="Proteomes" id="UP000575068">
    <property type="component" value="Unassembled WGS sequence"/>
</dbReference>
<evidence type="ECO:0000313" key="2">
    <source>
        <dbReference type="EMBL" id="MBB4642111.1"/>
    </source>
</evidence>
<dbReference type="EMBL" id="JACHOV010000009">
    <property type="protein sequence ID" value="MBB4642111.1"/>
    <property type="molecule type" value="Genomic_DNA"/>
</dbReference>